<accession>A0ABS5D0D9</accession>
<proteinExistence type="predicted"/>
<keyword evidence="2" id="KW-1185">Reference proteome</keyword>
<evidence type="ECO:0000313" key="2">
    <source>
        <dbReference type="Proteomes" id="UP000679008"/>
    </source>
</evidence>
<dbReference type="EMBL" id="JAGPXB010000001">
    <property type="protein sequence ID" value="MBQ0907490.1"/>
    <property type="molecule type" value="Genomic_DNA"/>
</dbReference>
<name>A0ABS5D0D9_9FLAO</name>
<sequence>MPEIVSLIDFKYTIEEKGGVIFIKDARTSQIINQYYKVKPELNITEELVRVVFFAPKQPTVLDFKELKRGILKFENYQNKDSFQIKFTNSEGENILNQVVTSFMGQDQFTIETIADYFFQ</sequence>
<dbReference type="Proteomes" id="UP000679008">
    <property type="component" value="Unassembled WGS sequence"/>
</dbReference>
<organism evidence="1 2">
    <name type="scientific">Flavobacterium erciyesense</name>
    <dbReference type="NCBI Taxonomy" id="2825842"/>
    <lineage>
        <taxon>Bacteria</taxon>
        <taxon>Pseudomonadati</taxon>
        <taxon>Bacteroidota</taxon>
        <taxon>Flavobacteriia</taxon>
        <taxon>Flavobacteriales</taxon>
        <taxon>Flavobacteriaceae</taxon>
        <taxon>Flavobacterium</taxon>
    </lineage>
</organism>
<evidence type="ECO:0000313" key="1">
    <source>
        <dbReference type="EMBL" id="MBQ0907490.1"/>
    </source>
</evidence>
<comment type="caution">
    <text evidence="1">The sequence shown here is derived from an EMBL/GenBank/DDBJ whole genome shotgun (WGS) entry which is preliminary data.</text>
</comment>
<dbReference type="RefSeq" id="WP_210788035.1">
    <property type="nucleotide sequence ID" value="NZ_JAGPXB010000001.1"/>
</dbReference>
<reference evidence="1 2" key="1">
    <citation type="submission" date="2021-04" db="EMBL/GenBank/DDBJ databases">
        <title>Description of novel Flavobacterium sp. F-328.</title>
        <authorList>
            <person name="Saticioglu I.B."/>
        </authorList>
    </citation>
    <scope>NUCLEOTIDE SEQUENCE [LARGE SCALE GENOMIC DNA]</scope>
    <source>
        <strain evidence="1 2">F-328</strain>
    </source>
</reference>
<gene>
    <name evidence="1" type="ORF">KBJ98_02110</name>
</gene>
<protein>
    <submittedName>
        <fullName evidence="1">Uncharacterized protein</fullName>
    </submittedName>
</protein>